<gene>
    <name evidence="1" type="ORF">TEA_028384</name>
</gene>
<organism evidence="1 2">
    <name type="scientific">Camellia sinensis var. sinensis</name>
    <name type="common">China tea</name>
    <dbReference type="NCBI Taxonomy" id="542762"/>
    <lineage>
        <taxon>Eukaryota</taxon>
        <taxon>Viridiplantae</taxon>
        <taxon>Streptophyta</taxon>
        <taxon>Embryophyta</taxon>
        <taxon>Tracheophyta</taxon>
        <taxon>Spermatophyta</taxon>
        <taxon>Magnoliopsida</taxon>
        <taxon>eudicotyledons</taxon>
        <taxon>Gunneridae</taxon>
        <taxon>Pentapetalae</taxon>
        <taxon>asterids</taxon>
        <taxon>Ericales</taxon>
        <taxon>Theaceae</taxon>
        <taxon>Camellia</taxon>
    </lineage>
</organism>
<dbReference type="PANTHER" id="PTHR46866:SF1">
    <property type="entry name" value="GH12955P"/>
    <property type="match status" value="1"/>
</dbReference>
<name>A0A4V3WL42_CAMSN</name>
<comment type="caution">
    <text evidence="1">The sequence shown here is derived from an EMBL/GenBank/DDBJ whole genome shotgun (WGS) entry which is preliminary data.</text>
</comment>
<keyword evidence="2" id="KW-1185">Reference proteome</keyword>
<dbReference type="EMBL" id="SDRB02010992">
    <property type="protein sequence ID" value="THG03287.1"/>
    <property type="molecule type" value="Genomic_DNA"/>
</dbReference>
<dbReference type="AlphaFoldDB" id="A0A4V3WL42"/>
<reference evidence="1 2" key="1">
    <citation type="journal article" date="2018" name="Proc. Natl. Acad. Sci. U.S.A.">
        <title>Draft genome sequence of Camellia sinensis var. sinensis provides insights into the evolution of the tea genome and tea quality.</title>
        <authorList>
            <person name="Wei C."/>
            <person name="Yang H."/>
            <person name="Wang S."/>
            <person name="Zhao J."/>
            <person name="Liu C."/>
            <person name="Gao L."/>
            <person name="Xia E."/>
            <person name="Lu Y."/>
            <person name="Tai Y."/>
            <person name="She G."/>
            <person name="Sun J."/>
            <person name="Cao H."/>
            <person name="Tong W."/>
            <person name="Gao Q."/>
            <person name="Li Y."/>
            <person name="Deng W."/>
            <person name="Jiang X."/>
            <person name="Wang W."/>
            <person name="Chen Q."/>
            <person name="Zhang S."/>
            <person name="Li H."/>
            <person name="Wu J."/>
            <person name="Wang P."/>
            <person name="Li P."/>
            <person name="Shi C."/>
            <person name="Zheng F."/>
            <person name="Jian J."/>
            <person name="Huang B."/>
            <person name="Shan D."/>
            <person name="Shi M."/>
            <person name="Fang C."/>
            <person name="Yue Y."/>
            <person name="Li F."/>
            <person name="Li D."/>
            <person name="Wei S."/>
            <person name="Han B."/>
            <person name="Jiang C."/>
            <person name="Yin Y."/>
            <person name="Xia T."/>
            <person name="Zhang Z."/>
            <person name="Bennetzen J.L."/>
            <person name="Zhao S."/>
            <person name="Wan X."/>
        </authorList>
    </citation>
    <scope>NUCLEOTIDE SEQUENCE [LARGE SCALE GENOMIC DNA]</scope>
    <source>
        <strain evidence="2">cv. Shuchazao</strain>
        <tissue evidence="1">Leaf</tissue>
    </source>
</reference>
<evidence type="ECO:0000313" key="1">
    <source>
        <dbReference type="EMBL" id="THG03287.1"/>
    </source>
</evidence>
<protein>
    <submittedName>
        <fullName evidence="1">Uncharacterized protein</fullName>
    </submittedName>
</protein>
<accession>A0A4V3WL42</accession>
<sequence length="191" mass="21740">MSPFAPHFTRFQVAATSLIAICERIGPDLTALHVLPKLKELFDELAFSQETSITSGSLERSFKVTKRKVDEEDPIESHMDLVLLIYPPFTSLLSIEKLRQCCATWLLLEQFLLRCHNWKVCLFHGSETSLNCHDSVGIYKEVLLKWSRLLFLKGLFLARAQHLLNTILLNCCSMGLGGQYYSHKEIGVPKT</sequence>
<evidence type="ECO:0000313" key="2">
    <source>
        <dbReference type="Proteomes" id="UP000306102"/>
    </source>
</evidence>
<dbReference type="Proteomes" id="UP000306102">
    <property type="component" value="Unassembled WGS sequence"/>
</dbReference>
<dbReference type="PANTHER" id="PTHR46866">
    <property type="entry name" value="GH12955P"/>
    <property type="match status" value="1"/>
</dbReference>
<dbReference type="STRING" id="542762.A0A4V3WL42"/>
<proteinExistence type="predicted"/>